<sequence>MAKVVVLGAGISGHTAVSYLSKSLKKQHEVVMVSPNSNFQWVPSNIWVGVGLMTPDQVKFSLAPVYKKMGVDYKQALAVSINPEGDAVHEKGFVTIKYVSDDKKDVEEKVTYDYLINATGPKLNFEATEGLGPKKHTESVCTYDHAAHAWTKLQESLKKMENGERQTFLIGTGHAMATCQGAAFEYILNIAFEIKKRKLQHLADLWWITNEYELGDFGMGGAYIKRNGYITPTKIFAESILKEYGVQWIKQAGVQKVEKGVVYYENLKGEHKTVNFDFAMLIPGFAGAGMKAFNKSNEDISAEVFAANGMMKVDADYTPKPYEEWKAEDWPLTYQSVKYSNIYAAGIAFAPPHAMSKPMESPNGTKIFPTPPRTGMPSGVIGKIVAQNIIHSIKVGKIEHPHKASMAKMGAACIVSAGYGLRNGQAAVMTVNPIVQDWEKYPKWGRNIDDTVGVVGTAGHWMKLFMHYMFLYKAKAKPFWWLIPE</sequence>
<evidence type="ECO:0000259" key="1">
    <source>
        <dbReference type="Pfam" id="PF07992"/>
    </source>
</evidence>
<dbReference type="EMBL" id="FOZP01000003">
    <property type="protein sequence ID" value="SFS47951.1"/>
    <property type="molecule type" value="Genomic_DNA"/>
</dbReference>
<dbReference type="PANTHER" id="PTHR43755:SF1">
    <property type="entry name" value="FAD-DEPENDENT PYRIDINE NUCLEOTIDE-DISULPHIDE OXIDOREDUCTASE"/>
    <property type="match status" value="1"/>
</dbReference>
<dbReference type="RefSeq" id="WP_090224461.1">
    <property type="nucleotide sequence ID" value="NZ_FOZP01000003.1"/>
</dbReference>
<evidence type="ECO:0000313" key="2">
    <source>
        <dbReference type="EMBL" id="SFS47951.1"/>
    </source>
</evidence>
<dbReference type="PANTHER" id="PTHR43755">
    <property type="match status" value="1"/>
</dbReference>
<dbReference type="GO" id="GO:0016491">
    <property type="term" value="F:oxidoreductase activity"/>
    <property type="evidence" value="ECO:0007669"/>
    <property type="project" value="InterPro"/>
</dbReference>
<proteinExistence type="predicted"/>
<protein>
    <submittedName>
        <fullName evidence="2">Sulfide-quinone oxidoreductase</fullName>
    </submittedName>
</protein>
<dbReference type="Pfam" id="PF07992">
    <property type="entry name" value="Pyr_redox_2"/>
    <property type="match status" value="1"/>
</dbReference>
<dbReference type="InterPro" id="IPR023753">
    <property type="entry name" value="FAD/NAD-binding_dom"/>
</dbReference>
<reference evidence="3" key="1">
    <citation type="submission" date="2016-10" db="EMBL/GenBank/DDBJ databases">
        <authorList>
            <person name="Varghese N."/>
            <person name="Submissions S."/>
        </authorList>
    </citation>
    <scope>NUCLEOTIDE SEQUENCE [LARGE SCALE GENOMIC DNA]</scope>
    <source>
        <strain evidence="3">DSM 24450</strain>
    </source>
</reference>
<name>A0A1I6Q659_9FLAO</name>
<dbReference type="AlphaFoldDB" id="A0A1I6Q659"/>
<dbReference type="InterPro" id="IPR052541">
    <property type="entry name" value="SQRD"/>
</dbReference>
<dbReference type="OrthoDB" id="9781621at2"/>
<accession>A0A1I6Q659</accession>
<evidence type="ECO:0000313" key="3">
    <source>
        <dbReference type="Proteomes" id="UP000199312"/>
    </source>
</evidence>
<dbReference type="Proteomes" id="UP000199312">
    <property type="component" value="Unassembled WGS sequence"/>
</dbReference>
<keyword evidence="3" id="KW-1185">Reference proteome</keyword>
<dbReference type="STRING" id="593133.SAMN04488006_1533"/>
<dbReference type="InterPro" id="IPR036188">
    <property type="entry name" value="FAD/NAD-bd_sf"/>
</dbReference>
<dbReference type="SUPFAM" id="SSF51905">
    <property type="entry name" value="FAD/NAD(P)-binding domain"/>
    <property type="match status" value="2"/>
</dbReference>
<feature type="domain" description="FAD/NAD(P)-binding" evidence="1">
    <location>
        <begin position="3"/>
        <end position="150"/>
    </location>
</feature>
<dbReference type="Gene3D" id="3.50.50.100">
    <property type="match status" value="1"/>
</dbReference>
<organism evidence="2 3">
    <name type="scientific">Lutibacter maritimus</name>
    <dbReference type="NCBI Taxonomy" id="593133"/>
    <lineage>
        <taxon>Bacteria</taxon>
        <taxon>Pseudomonadati</taxon>
        <taxon>Bacteroidota</taxon>
        <taxon>Flavobacteriia</taxon>
        <taxon>Flavobacteriales</taxon>
        <taxon>Flavobacteriaceae</taxon>
        <taxon>Lutibacter</taxon>
    </lineage>
</organism>
<gene>
    <name evidence="2" type="ORF">SAMN04488006_1533</name>
</gene>